<dbReference type="EMBL" id="FQVU01000002">
    <property type="protein sequence ID" value="SHG19658.1"/>
    <property type="molecule type" value="Genomic_DNA"/>
</dbReference>
<evidence type="ECO:0000313" key="11">
    <source>
        <dbReference type="Proteomes" id="UP000186132"/>
    </source>
</evidence>
<dbReference type="PRINTS" id="PR01806">
    <property type="entry name" value="VIRFACTRMVIN"/>
</dbReference>
<evidence type="ECO:0000256" key="7">
    <source>
        <dbReference type="ARBA" id="ARBA00023136"/>
    </source>
</evidence>
<proteinExistence type="predicted"/>
<feature type="transmembrane region" description="Helical" evidence="9">
    <location>
        <begin position="150"/>
        <end position="169"/>
    </location>
</feature>
<protein>
    <submittedName>
        <fullName evidence="10">Putative peptidoglycan lipid II flippase</fullName>
    </submittedName>
</protein>
<feature type="transmembrane region" description="Helical" evidence="9">
    <location>
        <begin position="420"/>
        <end position="444"/>
    </location>
</feature>
<dbReference type="InterPro" id="IPR004268">
    <property type="entry name" value="MurJ"/>
</dbReference>
<reference evidence="10 11" key="1">
    <citation type="submission" date="2016-11" db="EMBL/GenBank/DDBJ databases">
        <authorList>
            <person name="Jaros S."/>
            <person name="Januszkiewicz K."/>
            <person name="Wedrychowicz H."/>
        </authorList>
    </citation>
    <scope>NUCLEOTIDE SEQUENCE [LARGE SCALE GENOMIC DNA]</scope>
    <source>
        <strain evidence="10 11">DSM 45627</strain>
    </source>
</reference>
<evidence type="ECO:0000256" key="3">
    <source>
        <dbReference type="ARBA" id="ARBA00022692"/>
    </source>
</evidence>
<dbReference type="Pfam" id="PF03023">
    <property type="entry name" value="MurJ"/>
    <property type="match status" value="1"/>
</dbReference>
<dbReference type="STRING" id="1206085.SAMN05443575_1642"/>
<feature type="region of interest" description="Disordered" evidence="8">
    <location>
        <begin position="38"/>
        <end position="100"/>
    </location>
</feature>
<feature type="transmembrane region" description="Helical" evidence="9">
    <location>
        <begin position="379"/>
        <end position="399"/>
    </location>
</feature>
<dbReference type="CDD" id="cd13123">
    <property type="entry name" value="MATE_MurJ_like"/>
    <property type="match status" value="1"/>
</dbReference>
<feature type="compositionally biased region" description="Low complexity" evidence="8">
    <location>
        <begin position="66"/>
        <end position="84"/>
    </location>
</feature>
<sequence>MTTRVTEDDWSRPTLYNATQAIEPRTFTELDPIGSVVVSSFDDGDEPTWGTTTLVGKPRHRRAASPTTEPTTEPDGTEPDGTAEPAPPEGTTPVEDDRSNRGLLAASGSMAVASLVSRITGFLRTIFIVAALGLAGVGNAYNSANTFPNMVYELLLGGVLSSVLVPLLVHAQSEDDDDGVAYTQRLLSLAAAGLGVMTILAVLAAPWISAAFVPDGPGRDLTSIFATLLLPEIFFYGLGAMFMAVLNIRHSYRAGAWSPVLNNVIMIATVLVFWLLPGPSTLDPTTITTTQIVVLGVGTTLGIAAQALVLVPSLRTVGFHWQWRFRARPEERGRMREVGVLAGWVLAYVVVSQVGVSIIQKVGNDNLGYSVFTAADLLFQMPYGILVVSLLTAIMPRLSRAALREDHEAVIEDLGLGARLSAIALVPITAGLIALGPVMSVTLFAYGETSIDGGHLIGSALAWSAFGLFPFALVMLQLRVFYAMRDGRTPTLINTFMVATKIVLVLVSNEAFAGTEHAVEWLNISTSLSYVVGAVVGHVVLTRRLGSLRFGPVTRTLLQIGFASVLGGAAAYGVVLLAQDALGAGHAGSTVALVGGGVAGLIVLGVVAWRMRIPAVEQAIATVRGAR</sequence>
<dbReference type="InterPro" id="IPR051050">
    <property type="entry name" value="Lipid_II_flippase_MurJ/MviN"/>
</dbReference>
<comment type="subcellular location">
    <subcellularLocation>
        <location evidence="1">Cell membrane</location>
        <topology evidence="1">Multi-pass membrane protein</topology>
    </subcellularLocation>
</comment>
<feature type="transmembrane region" description="Helical" evidence="9">
    <location>
        <begin position="189"/>
        <end position="212"/>
    </location>
</feature>
<feature type="transmembrane region" description="Helical" evidence="9">
    <location>
        <begin position="292"/>
        <end position="317"/>
    </location>
</feature>
<keyword evidence="3 9" id="KW-0812">Transmembrane</keyword>
<feature type="transmembrane region" description="Helical" evidence="9">
    <location>
        <begin position="490"/>
        <end position="507"/>
    </location>
</feature>
<evidence type="ECO:0000256" key="9">
    <source>
        <dbReference type="SAM" id="Phobius"/>
    </source>
</evidence>
<keyword evidence="11" id="KW-1185">Reference proteome</keyword>
<keyword evidence="6 9" id="KW-1133">Transmembrane helix</keyword>
<dbReference type="GO" id="GO:0034204">
    <property type="term" value="P:lipid translocation"/>
    <property type="evidence" value="ECO:0007669"/>
    <property type="project" value="TreeGrafter"/>
</dbReference>
<feature type="transmembrane region" description="Helical" evidence="9">
    <location>
        <begin position="224"/>
        <end position="248"/>
    </location>
</feature>
<keyword evidence="2" id="KW-1003">Cell membrane</keyword>
<dbReference type="GO" id="GO:0009252">
    <property type="term" value="P:peptidoglycan biosynthetic process"/>
    <property type="evidence" value="ECO:0007669"/>
    <property type="project" value="UniProtKB-KW"/>
</dbReference>
<keyword evidence="5" id="KW-0573">Peptidoglycan synthesis</keyword>
<dbReference type="OrthoDB" id="9786339at2"/>
<evidence type="ECO:0000313" key="10">
    <source>
        <dbReference type="EMBL" id="SHG19658.1"/>
    </source>
</evidence>
<evidence type="ECO:0000256" key="5">
    <source>
        <dbReference type="ARBA" id="ARBA00022984"/>
    </source>
</evidence>
<dbReference type="RefSeq" id="WP_143168064.1">
    <property type="nucleotide sequence ID" value="NZ_FQVU01000002.1"/>
</dbReference>
<gene>
    <name evidence="10" type="ORF">SAMN05443575_1642</name>
</gene>
<dbReference type="AlphaFoldDB" id="A0A1M5HUQ2"/>
<feature type="transmembrane region" description="Helical" evidence="9">
    <location>
        <begin position="456"/>
        <end position="478"/>
    </location>
</feature>
<keyword evidence="7 9" id="KW-0472">Membrane</keyword>
<evidence type="ECO:0000256" key="6">
    <source>
        <dbReference type="ARBA" id="ARBA00022989"/>
    </source>
</evidence>
<evidence type="ECO:0000256" key="1">
    <source>
        <dbReference type="ARBA" id="ARBA00004651"/>
    </source>
</evidence>
<evidence type="ECO:0000256" key="2">
    <source>
        <dbReference type="ARBA" id="ARBA00022475"/>
    </source>
</evidence>
<dbReference type="PANTHER" id="PTHR47019">
    <property type="entry name" value="LIPID II FLIPPASE MURJ"/>
    <property type="match status" value="1"/>
</dbReference>
<organism evidence="10 11">
    <name type="scientific">Jatrophihabitans endophyticus</name>
    <dbReference type="NCBI Taxonomy" id="1206085"/>
    <lineage>
        <taxon>Bacteria</taxon>
        <taxon>Bacillati</taxon>
        <taxon>Actinomycetota</taxon>
        <taxon>Actinomycetes</taxon>
        <taxon>Jatrophihabitantales</taxon>
        <taxon>Jatrophihabitantaceae</taxon>
        <taxon>Jatrophihabitans</taxon>
    </lineage>
</organism>
<feature type="transmembrane region" description="Helical" evidence="9">
    <location>
        <begin position="119"/>
        <end position="138"/>
    </location>
</feature>
<dbReference type="GO" id="GO:0008360">
    <property type="term" value="P:regulation of cell shape"/>
    <property type="evidence" value="ECO:0007669"/>
    <property type="project" value="UniProtKB-KW"/>
</dbReference>
<dbReference type="NCBIfam" id="TIGR01695">
    <property type="entry name" value="murJ_mviN"/>
    <property type="match status" value="1"/>
</dbReference>
<accession>A0A1M5HUQ2</accession>
<feature type="transmembrane region" description="Helical" evidence="9">
    <location>
        <begin position="557"/>
        <end position="578"/>
    </location>
</feature>
<feature type="transmembrane region" description="Helical" evidence="9">
    <location>
        <begin position="338"/>
        <end position="359"/>
    </location>
</feature>
<evidence type="ECO:0000256" key="4">
    <source>
        <dbReference type="ARBA" id="ARBA00022960"/>
    </source>
</evidence>
<evidence type="ECO:0000256" key="8">
    <source>
        <dbReference type="SAM" id="MobiDB-lite"/>
    </source>
</evidence>
<feature type="transmembrane region" description="Helical" evidence="9">
    <location>
        <begin position="527"/>
        <end position="545"/>
    </location>
</feature>
<dbReference type="GO" id="GO:0005886">
    <property type="term" value="C:plasma membrane"/>
    <property type="evidence" value="ECO:0007669"/>
    <property type="project" value="UniProtKB-SubCell"/>
</dbReference>
<dbReference type="Proteomes" id="UP000186132">
    <property type="component" value="Unassembled WGS sequence"/>
</dbReference>
<feature type="transmembrane region" description="Helical" evidence="9">
    <location>
        <begin position="260"/>
        <end position="277"/>
    </location>
</feature>
<feature type="transmembrane region" description="Helical" evidence="9">
    <location>
        <begin position="590"/>
        <end position="609"/>
    </location>
</feature>
<keyword evidence="4" id="KW-0133">Cell shape</keyword>
<dbReference type="GO" id="GO:0015648">
    <property type="term" value="F:lipid-linked peptidoglycan transporter activity"/>
    <property type="evidence" value="ECO:0007669"/>
    <property type="project" value="TreeGrafter"/>
</dbReference>
<dbReference type="PANTHER" id="PTHR47019:SF1">
    <property type="entry name" value="LIPID II FLIPPASE MURJ"/>
    <property type="match status" value="1"/>
</dbReference>
<name>A0A1M5HUQ2_9ACTN</name>